<evidence type="ECO:0000256" key="8">
    <source>
        <dbReference type="PROSITE-ProRule" id="PRU00284"/>
    </source>
</evidence>
<feature type="transmembrane region" description="Helical" evidence="10">
    <location>
        <begin position="196"/>
        <end position="214"/>
    </location>
</feature>
<protein>
    <submittedName>
        <fullName evidence="13">Methyl-accepting chemotaxis protein</fullName>
    </submittedName>
</protein>
<name>A0A2N8S1U3_STUST</name>
<dbReference type="Proteomes" id="UP000235925">
    <property type="component" value="Unassembled WGS sequence"/>
</dbReference>
<dbReference type="SUPFAM" id="SSF58104">
    <property type="entry name" value="Methyl-accepting chemotaxis protein (MCP) signaling domain"/>
    <property type="match status" value="1"/>
</dbReference>
<comment type="subcellular location">
    <subcellularLocation>
        <location evidence="1">Membrane</location>
        <topology evidence="1">Multi-pass membrane protein</topology>
    </subcellularLocation>
</comment>
<evidence type="ECO:0000256" key="9">
    <source>
        <dbReference type="SAM" id="MobiDB-lite"/>
    </source>
</evidence>
<evidence type="ECO:0000256" key="2">
    <source>
        <dbReference type="ARBA" id="ARBA00022500"/>
    </source>
</evidence>
<dbReference type="PROSITE" id="PS50111">
    <property type="entry name" value="CHEMOTAXIS_TRANSDUC_2"/>
    <property type="match status" value="1"/>
</dbReference>
<evidence type="ECO:0000256" key="3">
    <source>
        <dbReference type="ARBA" id="ARBA00022692"/>
    </source>
</evidence>
<dbReference type="PANTHER" id="PTHR43531:SF11">
    <property type="entry name" value="METHYL-ACCEPTING CHEMOTAXIS PROTEIN 3"/>
    <property type="match status" value="1"/>
</dbReference>
<evidence type="ECO:0000256" key="6">
    <source>
        <dbReference type="ARBA" id="ARBA00023224"/>
    </source>
</evidence>
<dbReference type="InterPro" id="IPR004090">
    <property type="entry name" value="Chemotax_Me-accpt_rcpt"/>
</dbReference>
<evidence type="ECO:0000313" key="13">
    <source>
        <dbReference type="EMBL" id="PNF80599.1"/>
    </source>
</evidence>
<dbReference type="GO" id="GO:0007165">
    <property type="term" value="P:signal transduction"/>
    <property type="evidence" value="ECO:0007669"/>
    <property type="project" value="UniProtKB-KW"/>
</dbReference>
<gene>
    <name evidence="13" type="ORF">CXK92_10270</name>
</gene>
<feature type="region of interest" description="Disordered" evidence="9">
    <location>
        <begin position="512"/>
        <end position="549"/>
    </location>
</feature>
<dbReference type="EMBL" id="POUN01000003">
    <property type="protein sequence ID" value="PNF80599.1"/>
    <property type="molecule type" value="Genomic_DNA"/>
</dbReference>
<evidence type="ECO:0000256" key="7">
    <source>
        <dbReference type="ARBA" id="ARBA00029447"/>
    </source>
</evidence>
<comment type="caution">
    <text evidence="13">The sequence shown here is derived from an EMBL/GenBank/DDBJ whole genome shotgun (WGS) entry which is preliminary data.</text>
</comment>
<keyword evidence="5 10" id="KW-0472">Membrane</keyword>
<dbReference type="PANTHER" id="PTHR43531">
    <property type="entry name" value="PROTEIN ICFG"/>
    <property type="match status" value="1"/>
</dbReference>
<evidence type="ECO:0000256" key="1">
    <source>
        <dbReference type="ARBA" id="ARBA00004141"/>
    </source>
</evidence>
<dbReference type="SMART" id="SM00304">
    <property type="entry name" value="HAMP"/>
    <property type="match status" value="1"/>
</dbReference>
<keyword evidence="4 10" id="KW-1133">Transmembrane helix</keyword>
<feature type="transmembrane region" description="Helical" evidence="10">
    <location>
        <begin position="12"/>
        <end position="32"/>
    </location>
</feature>
<evidence type="ECO:0000313" key="14">
    <source>
        <dbReference type="Proteomes" id="UP000235925"/>
    </source>
</evidence>
<dbReference type="InterPro" id="IPR051310">
    <property type="entry name" value="MCP_chemotaxis"/>
</dbReference>
<sequence>MTLFGNFKIGVRLLAGFLVVVALTVTVGLLGIRNLAHVNELSEQMYSRDMTALNNIQSANVQLIYVGRGLRSSLLATSLEERDTAIRLTRDAIKKMYEYIELTRPSFVTPEGKAHFASLSEPMTAYVQMVDQVLKLREASNEVRPSDELTVMLPQLRETGNKADDLLTALVERKVVQAKAANDEITGIYLGSRTQMIVLVIIAAVFGFGIGILVTRSITRPLNRAVSVADALAAGDLGIQVEVNSKDETGQLLNAMKNMTERLRSVMGDVRSAADSLSSASEEVSATSQSLSQAASEQAAGVEQTTASVEQMSASIAQNTESAKITDSIAGKAASDAVSGGRAVRDVVVAMKQIADKIGIIDDIAYQTNLLALNAAIEAARAGDHGKGFAVVAAEVRKLAERSQVAAQEIGGVAGSSVQLAEQAGRLLDEIVPNIQKTSDLVQEITAASLEQSTGAGQINIAMGQMNQITQQNASASEELAATSEEMNAQASQLLELISFFRLDARDGAAQGFNRQPLAPSAKPNGNRSVRSARKPTAMADDGQFVSFT</sequence>
<dbReference type="AlphaFoldDB" id="A0A2N8S1U3"/>
<dbReference type="FunFam" id="1.10.287.950:FF:000001">
    <property type="entry name" value="Methyl-accepting chemotaxis sensory transducer"/>
    <property type="match status" value="1"/>
</dbReference>
<evidence type="ECO:0000259" key="11">
    <source>
        <dbReference type="PROSITE" id="PS50111"/>
    </source>
</evidence>
<evidence type="ECO:0000256" key="5">
    <source>
        <dbReference type="ARBA" id="ARBA00023136"/>
    </source>
</evidence>
<dbReference type="Pfam" id="PF00672">
    <property type="entry name" value="HAMP"/>
    <property type="match status" value="1"/>
</dbReference>
<dbReference type="PROSITE" id="PS50885">
    <property type="entry name" value="HAMP"/>
    <property type="match status" value="1"/>
</dbReference>
<keyword evidence="2" id="KW-0145">Chemotaxis</keyword>
<dbReference type="GO" id="GO:0006935">
    <property type="term" value="P:chemotaxis"/>
    <property type="evidence" value="ECO:0007669"/>
    <property type="project" value="UniProtKB-KW"/>
</dbReference>
<proteinExistence type="inferred from homology"/>
<dbReference type="CDD" id="cd06225">
    <property type="entry name" value="HAMP"/>
    <property type="match status" value="1"/>
</dbReference>
<dbReference type="InterPro" id="IPR004089">
    <property type="entry name" value="MCPsignal_dom"/>
</dbReference>
<dbReference type="PRINTS" id="PR00260">
    <property type="entry name" value="CHEMTRNSDUCR"/>
</dbReference>
<dbReference type="InterPro" id="IPR003660">
    <property type="entry name" value="HAMP_dom"/>
</dbReference>
<dbReference type="Pfam" id="PF00015">
    <property type="entry name" value="MCPsignal"/>
    <property type="match status" value="1"/>
</dbReference>
<accession>A0A2N8S1U3</accession>
<evidence type="ECO:0000259" key="12">
    <source>
        <dbReference type="PROSITE" id="PS50885"/>
    </source>
</evidence>
<feature type="domain" description="HAMP" evidence="12">
    <location>
        <begin position="216"/>
        <end position="268"/>
    </location>
</feature>
<dbReference type="OrthoDB" id="9795078at2"/>
<organism evidence="13 14">
    <name type="scientific">Stutzerimonas stutzeri</name>
    <name type="common">Pseudomonas stutzeri</name>
    <dbReference type="NCBI Taxonomy" id="316"/>
    <lineage>
        <taxon>Bacteria</taxon>
        <taxon>Pseudomonadati</taxon>
        <taxon>Pseudomonadota</taxon>
        <taxon>Gammaproteobacteria</taxon>
        <taxon>Pseudomonadales</taxon>
        <taxon>Pseudomonadaceae</taxon>
        <taxon>Stutzerimonas</taxon>
    </lineage>
</organism>
<keyword evidence="6 8" id="KW-0807">Transducer</keyword>
<dbReference type="Pfam" id="PF12729">
    <property type="entry name" value="4HB_MCP_1"/>
    <property type="match status" value="1"/>
</dbReference>
<comment type="similarity">
    <text evidence="7">Belongs to the methyl-accepting chemotaxis (MCP) protein family.</text>
</comment>
<evidence type="ECO:0000256" key="10">
    <source>
        <dbReference type="SAM" id="Phobius"/>
    </source>
</evidence>
<reference evidence="13 14" key="1">
    <citation type="submission" date="2018-01" db="EMBL/GenBank/DDBJ databases">
        <title>Denitrification phenotypes of diverse strains of Pseudomonas stutzeri.</title>
        <authorList>
            <person name="Milligan D.A."/>
            <person name="Bergaust L."/>
            <person name="Bakken L.R."/>
            <person name="Frostegard A."/>
        </authorList>
    </citation>
    <scope>NUCLEOTIDE SEQUENCE [LARGE SCALE GENOMIC DNA]</scope>
    <source>
        <strain evidence="13 14">KC</strain>
    </source>
</reference>
<dbReference type="RefSeq" id="WP_102824937.1">
    <property type="nucleotide sequence ID" value="NZ_CP139348.1"/>
</dbReference>
<dbReference type="Gene3D" id="1.10.287.950">
    <property type="entry name" value="Methyl-accepting chemotaxis protein"/>
    <property type="match status" value="1"/>
</dbReference>
<dbReference type="InterPro" id="IPR024478">
    <property type="entry name" value="HlyB_4HB_MCP"/>
</dbReference>
<dbReference type="GO" id="GO:0004888">
    <property type="term" value="F:transmembrane signaling receptor activity"/>
    <property type="evidence" value="ECO:0007669"/>
    <property type="project" value="InterPro"/>
</dbReference>
<keyword evidence="3 10" id="KW-0812">Transmembrane</keyword>
<evidence type="ECO:0000256" key="4">
    <source>
        <dbReference type="ARBA" id="ARBA00022989"/>
    </source>
</evidence>
<dbReference type="SMART" id="SM00283">
    <property type="entry name" value="MA"/>
    <property type="match status" value="1"/>
</dbReference>
<feature type="domain" description="Methyl-accepting transducer" evidence="11">
    <location>
        <begin position="273"/>
        <end position="488"/>
    </location>
</feature>
<dbReference type="GO" id="GO:0005886">
    <property type="term" value="C:plasma membrane"/>
    <property type="evidence" value="ECO:0007669"/>
    <property type="project" value="TreeGrafter"/>
</dbReference>